<organism evidence="2 3">
    <name type="scientific">Chitinimonas arctica</name>
    <dbReference type="NCBI Taxonomy" id="2594795"/>
    <lineage>
        <taxon>Bacteria</taxon>
        <taxon>Pseudomonadati</taxon>
        <taxon>Pseudomonadota</taxon>
        <taxon>Betaproteobacteria</taxon>
        <taxon>Neisseriales</taxon>
        <taxon>Chitinibacteraceae</taxon>
        <taxon>Chitinimonas</taxon>
    </lineage>
</organism>
<dbReference type="RefSeq" id="WP_144279318.1">
    <property type="nucleotide sequence ID" value="NZ_CP041730.1"/>
</dbReference>
<feature type="region of interest" description="Disordered" evidence="1">
    <location>
        <begin position="1"/>
        <end position="20"/>
    </location>
</feature>
<evidence type="ECO:0000313" key="3">
    <source>
        <dbReference type="Proteomes" id="UP000317550"/>
    </source>
</evidence>
<dbReference type="EMBL" id="CP041730">
    <property type="protein sequence ID" value="QDQ27931.1"/>
    <property type="molecule type" value="Genomic_DNA"/>
</dbReference>
<accession>A0A516SIF3</accession>
<dbReference type="KEGG" id="cari:FNU76_17150"/>
<sequence length="60" mass="6609">MKTALNSQYVSPPLGNKDRMTAETIPLDGKTLEHAYNIHHRSNGPLGGLWAAISKWLHLG</sequence>
<keyword evidence="3" id="KW-1185">Reference proteome</keyword>
<dbReference type="Proteomes" id="UP000317550">
    <property type="component" value="Chromosome"/>
</dbReference>
<evidence type="ECO:0000256" key="1">
    <source>
        <dbReference type="SAM" id="MobiDB-lite"/>
    </source>
</evidence>
<evidence type="ECO:0000313" key="2">
    <source>
        <dbReference type="EMBL" id="QDQ27931.1"/>
    </source>
</evidence>
<proteinExistence type="predicted"/>
<gene>
    <name evidence="2" type="ORF">FNU76_17150</name>
</gene>
<reference evidence="3" key="1">
    <citation type="submission" date="2019-07" db="EMBL/GenBank/DDBJ databases">
        <title>Chitinimonas sp. nov., isolated from Ny-Alesund, arctica soil.</title>
        <authorList>
            <person name="Xu Q."/>
            <person name="Peng F."/>
        </authorList>
    </citation>
    <scope>NUCLEOTIDE SEQUENCE [LARGE SCALE GENOMIC DNA]</scope>
    <source>
        <strain evidence="3">R3-44</strain>
    </source>
</reference>
<dbReference type="AlphaFoldDB" id="A0A516SIF3"/>
<protein>
    <submittedName>
        <fullName evidence="2">Uncharacterized protein</fullName>
    </submittedName>
</protein>
<feature type="compositionally biased region" description="Polar residues" evidence="1">
    <location>
        <begin position="1"/>
        <end position="10"/>
    </location>
</feature>
<name>A0A516SIF3_9NEIS</name>